<evidence type="ECO:0000313" key="3">
    <source>
        <dbReference type="Proteomes" id="UP000571950"/>
    </source>
</evidence>
<gene>
    <name evidence="2" type="ORF">GGR43_000879</name>
</gene>
<evidence type="ECO:0000313" key="2">
    <source>
        <dbReference type="EMBL" id="MBB3925178.1"/>
    </source>
</evidence>
<dbReference type="Proteomes" id="UP000571950">
    <property type="component" value="Unassembled WGS sequence"/>
</dbReference>
<feature type="chain" id="PRO_5030545657" description="DUF1838 domain-containing protein" evidence="1">
    <location>
        <begin position="23"/>
        <end position="302"/>
    </location>
</feature>
<dbReference type="Pfam" id="PF08894">
    <property type="entry name" value="DUF1838"/>
    <property type="match status" value="1"/>
</dbReference>
<dbReference type="EMBL" id="JACIDT010000002">
    <property type="protein sequence ID" value="MBB3925178.1"/>
    <property type="molecule type" value="Genomic_DNA"/>
</dbReference>
<dbReference type="RefSeq" id="WP_223177277.1">
    <property type="nucleotide sequence ID" value="NZ_BSPS01000050.1"/>
</dbReference>
<dbReference type="AlphaFoldDB" id="A0A7W6BM86"/>
<organism evidence="2 3">
    <name type="scientific">Sphingobium jiangsuense</name>
    <dbReference type="NCBI Taxonomy" id="870476"/>
    <lineage>
        <taxon>Bacteria</taxon>
        <taxon>Pseudomonadati</taxon>
        <taxon>Pseudomonadota</taxon>
        <taxon>Alphaproteobacteria</taxon>
        <taxon>Sphingomonadales</taxon>
        <taxon>Sphingomonadaceae</taxon>
        <taxon>Sphingobium</taxon>
    </lineage>
</organism>
<sequence>MIRSCFLAMSGLALVAAVPAAARTLDPDRPEDAVEIMKRAQCGAKDGEPAVYYWTGRVYSRVTGEPDRLLFTGEGMNIRQCATVTDAKRGKGYRQVSREVMLFTDPRTGEIVRQWTNPWTGETVEVMQIANDPVNVPAAFPYAADGKPFRLTHKRMGQWLAMPIEVPLFYHNVLAGEYQDYVGGKYHAMEIFDFVARADEILDTKSQTVSPSVSWVRISDWMPWMKMRGRQGQLVFNAVGTKLASFDALPKVLKDEIAANYPAYRQAPPTDDTRPNETTWTAFRKWIEERRKADPDSGKQAH</sequence>
<protein>
    <recommendedName>
        <fullName evidence="4">DUF1838 domain-containing protein</fullName>
    </recommendedName>
</protein>
<keyword evidence="1" id="KW-0732">Signal</keyword>
<dbReference type="InterPro" id="IPR014990">
    <property type="entry name" value="DUF1838"/>
</dbReference>
<feature type="signal peptide" evidence="1">
    <location>
        <begin position="1"/>
        <end position="22"/>
    </location>
</feature>
<comment type="caution">
    <text evidence="2">The sequence shown here is derived from an EMBL/GenBank/DDBJ whole genome shotgun (WGS) entry which is preliminary data.</text>
</comment>
<keyword evidence="3" id="KW-1185">Reference proteome</keyword>
<accession>A0A7W6BM86</accession>
<proteinExistence type="predicted"/>
<reference evidence="2 3" key="1">
    <citation type="submission" date="2020-08" db="EMBL/GenBank/DDBJ databases">
        <title>Genomic Encyclopedia of Type Strains, Phase IV (KMG-IV): sequencing the most valuable type-strain genomes for metagenomic binning, comparative biology and taxonomic classification.</title>
        <authorList>
            <person name="Goeker M."/>
        </authorList>
    </citation>
    <scope>NUCLEOTIDE SEQUENCE [LARGE SCALE GENOMIC DNA]</scope>
    <source>
        <strain evidence="2 3">DSM 26189</strain>
    </source>
</reference>
<evidence type="ECO:0008006" key="4">
    <source>
        <dbReference type="Google" id="ProtNLM"/>
    </source>
</evidence>
<name>A0A7W6BM86_9SPHN</name>
<evidence type="ECO:0000256" key="1">
    <source>
        <dbReference type="SAM" id="SignalP"/>
    </source>
</evidence>